<dbReference type="InterPro" id="IPR014710">
    <property type="entry name" value="RmlC-like_jellyroll"/>
</dbReference>
<keyword evidence="1" id="KW-0732">Signal</keyword>
<gene>
    <name evidence="2" type="ORF">CLV41_11683</name>
</gene>
<dbReference type="InterPro" id="IPR006311">
    <property type="entry name" value="TAT_signal"/>
</dbReference>
<keyword evidence="3" id="KW-1185">Reference proteome</keyword>
<dbReference type="PROSITE" id="PS51318">
    <property type="entry name" value="TAT"/>
    <property type="match status" value="1"/>
</dbReference>
<reference evidence="2 3" key="1">
    <citation type="submission" date="2018-01" db="EMBL/GenBank/DDBJ databases">
        <title>Genomic Encyclopedia of Archaeal and Bacterial Type Strains, Phase II (KMG-II): from individual species to whole genera.</title>
        <authorList>
            <person name="Goeker M."/>
        </authorList>
    </citation>
    <scope>NUCLEOTIDE SEQUENCE [LARGE SCALE GENOMIC DNA]</scope>
    <source>
        <strain evidence="2 3">DSM 17023</strain>
    </source>
</reference>
<name>A0A2S3UKJ0_9HYPH</name>
<dbReference type="RefSeq" id="WP_103225220.1">
    <property type="nucleotide sequence ID" value="NZ_PPCN01000016.1"/>
</dbReference>
<evidence type="ECO:0000256" key="1">
    <source>
        <dbReference type="SAM" id="SignalP"/>
    </source>
</evidence>
<dbReference type="Gene3D" id="2.60.120.10">
    <property type="entry name" value="Jelly Rolls"/>
    <property type="match status" value="1"/>
</dbReference>
<evidence type="ECO:0008006" key="4">
    <source>
        <dbReference type="Google" id="ProtNLM"/>
    </source>
</evidence>
<accession>A0A2S3UKJ0</accession>
<comment type="caution">
    <text evidence="2">The sequence shown here is derived from an EMBL/GenBank/DDBJ whole genome shotgun (WGS) entry which is preliminary data.</text>
</comment>
<sequence>MTKAKLTRREGLTGIGTAAAAVALGGTAASAAQTADATAGTFDQSNVTWNTLDGIDHVWYHVLKVDPEAKTVDLLLKFAANQRIVLHRHHADYSTFIIQGELRLYDEEGSLTEIRPTASFVEKPAGGPPHTEGGGDVDCIAWFSNRGTDGMIYEILGPDNETLATLGLPEFHALWEAQDTPVQPVVPG</sequence>
<dbReference type="AlphaFoldDB" id="A0A2S3UKJ0"/>
<protein>
    <recommendedName>
        <fullName evidence="4">DUF4437 domain-containing protein</fullName>
    </recommendedName>
</protein>
<dbReference type="Proteomes" id="UP000236959">
    <property type="component" value="Unassembled WGS sequence"/>
</dbReference>
<dbReference type="OrthoDB" id="7843074at2"/>
<feature type="chain" id="PRO_5015397934" description="DUF4437 domain-containing protein" evidence="1">
    <location>
        <begin position="32"/>
        <end position="188"/>
    </location>
</feature>
<evidence type="ECO:0000313" key="2">
    <source>
        <dbReference type="EMBL" id="POF28232.1"/>
    </source>
</evidence>
<dbReference type="EMBL" id="PPCN01000016">
    <property type="protein sequence ID" value="POF28232.1"/>
    <property type="molecule type" value="Genomic_DNA"/>
</dbReference>
<dbReference type="InterPro" id="IPR011051">
    <property type="entry name" value="RmlC_Cupin_sf"/>
</dbReference>
<proteinExistence type="predicted"/>
<feature type="signal peptide" evidence="1">
    <location>
        <begin position="1"/>
        <end position="31"/>
    </location>
</feature>
<organism evidence="2 3">
    <name type="scientific">Roseibium marinum</name>
    <dbReference type="NCBI Taxonomy" id="281252"/>
    <lineage>
        <taxon>Bacteria</taxon>
        <taxon>Pseudomonadati</taxon>
        <taxon>Pseudomonadota</taxon>
        <taxon>Alphaproteobacteria</taxon>
        <taxon>Hyphomicrobiales</taxon>
        <taxon>Stappiaceae</taxon>
        <taxon>Roseibium</taxon>
    </lineage>
</organism>
<evidence type="ECO:0000313" key="3">
    <source>
        <dbReference type="Proteomes" id="UP000236959"/>
    </source>
</evidence>
<dbReference type="SUPFAM" id="SSF51182">
    <property type="entry name" value="RmlC-like cupins"/>
    <property type="match status" value="1"/>
</dbReference>